<dbReference type="Gene3D" id="3.20.20.100">
    <property type="entry name" value="NADP-dependent oxidoreductase domain"/>
    <property type="match status" value="1"/>
</dbReference>
<reference evidence="4" key="1">
    <citation type="submission" date="2016-10" db="EMBL/GenBank/DDBJ databases">
        <authorList>
            <person name="Varghese N."/>
            <person name="Submissions S."/>
        </authorList>
    </citation>
    <scope>NUCLEOTIDE SEQUENCE [LARGE SCALE GENOMIC DNA]</scope>
    <source>
        <strain evidence="4">S6-262</strain>
    </source>
</reference>
<dbReference type="InterPro" id="IPR050523">
    <property type="entry name" value="AKR_Detox_Biosynth"/>
</dbReference>
<dbReference type="STRING" id="1166340.SAMN05192583_2154"/>
<accession>A0A1H8EF95</accession>
<gene>
    <name evidence="3" type="ORF">SAMN05192583_2154</name>
</gene>
<dbReference type="Pfam" id="PF00248">
    <property type="entry name" value="Aldo_ket_red"/>
    <property type="match status" value="1"/>
</dbReference>
<dbReference type="InterPro" id="IPR036812">
    <property type="entry name" value="NAD(P)_OxRdtase_dom_sf"/>
</dbReference>
<dbReference type="AlphaFoldDB" id="A0A1H8EF95"/>
<name>A0A1H8EF95_9SPHN</name>
<dbReference type="SUPFAM" id="SSF51430">
    <property type="entry name" value="NAD(P)-linked oxidoreductase"/>
    <property type="match status" value="1"/>
</dbReference>
<proteinExistence type="predicted"/>
<dbReference type="FunFam" id="3.20.20.100:FF:000004">
    <property type="entry name" value="Oxidoreductase, aldo/keto reductase"/>
    <property type="match status" value="1"/>
</dbReference>
<dbReference type="InterPro" id="IPR020471">
    <property type="entry name" value="AKR"/>
</dbReference>
<dbReference type="EMBL" id="FOCF01000005">
    <property type="protein sequence ID" value="SEN18076.1"/>
    <property type="molecule type" value="Genomic_DNA"/>
</dbReference>
<keyword evidence="4" id="KW-1185">Reference proteome</keyword>
<dbReference type="GO" id="GO:0016491">
    <property type="term" value="F:oxidoreductase activity"/>
    <property type="evidence" value="ECO:0007669"/>
    <property type="project" value="UniProtKB-KW"/>
</dbReference>
<feature type="domain" description="NADP-dependent oxidoreductase" evidence="2">
    <location>
        <begin position="18"/>
        <end position="316"/>
    </location>
</feature>
<dbReference type="PRINTS" id="PR00069">
    <property type="entry name" value="ALDKETRDTASE"/>
</dbReference>
<dbReference type="PANTHER" id="PTHR43364:SF6">
    <property type="entry name" value="OXIDOREDUCTASE-RELATED"/>
    <property type="match status" value="1"/>
</dbReference>
<dbReference type="GO" id="GO:0005829">
    <property type="term" value="C:cytosol"/>
    <property type="evidence" value="ECO:0007669"/>
    <property type="project" value="TreeGrafter"/>
</dbReference>
<evidence type="ECO:0000313" key="4">
    <source>
        <dbReference type="Proteomes" id="UP000199206"/>
    </source>
</evidence>
<dbReference type="CDD" id="cd19081">
    <property type="entry name" value="AKR_AKR9C1"/>
    <property type="match status" value="1"/>
</dbReference>
<dbReference type="PANTHER" id="PTHR43364">
    <property type="entry name" value="NADH-SPECIFIC METHYLGLYOXAL REDUCTASE-RELATED"/>
    <property type="match status" value="1"/>
</dbReference>
<organism evidence="3 4">
    <name type="scientific">Sphingomonas gellani</name>
    <dbReference type="NCBI Taxonomy" id="1166340"/>
    <lineage>
        <taxon>Bacteria</taxon>
        <taxon>Pseudomonadati</taxon>
        <taxon>Pseudomonadota</taxon>
        <taxon>Alphaproteobacteria</taxon>
        <taxon>Sphingomonadales</taxon>
        <taxon>Sphingomonadaceae</taxon>
        <taxon>Sphingomonas</taxon>
    </lineage>
</organism>
<dbReference type="OrthoDB" id="7181835at2"/>
<keyword evidence="1" id="KW-0560">Oxidoreductase</keyword>
<evidence type="ECO:0000259" key="2">
    <source>
        <dbReference type="Pfam" id="PF00248"/>
    </source>
</evidence>
<protein>
    <submittedName>
        <fullName evidence="3">Predicted oxidoreductase</fullName>
    </submittedName>
</protein>
<sequence length="318" mass="33628">MTVTTRRLGATDLKIAPLALGGNVFGWTADKTASFGVLDAFVEGGGVLIDTADVYSAWVDGHEGGESESMIGEWLRTSGKRDQVLIATKVGMLAGKGGEKLAPARIAAAAEASLRRLGTDRIDLYYAHQDDDAVGQEDVLAAFGKLIDAGKVRVIGASNFHAARLKSAVDLAKANTTLPRYDALQPEYNLVSRSRFEGELQDYCVQENIAVLPYYGLASGFLTGKYRSADDFGKSVRGGRMQPFLDGSGPAVLSAMDDVAAETGATLPQIALAWLMAQDGVAAPIASATSVDQLRDLLPAMTLELSQDQLDRLTQAGA</sequence>
<dbReference type="InterPro" id="IPR023210">
    <property type="entry name" value="NADP_OxRdtase_dom"/>
</dbReference>
<evidence type="ECO:0000256" key="1">
    <source>
        <dbReference type="ARBA" id="ARBA00023002"/>
    </source>
</evidence>
<dbReference type="Proteomes" id="UP000199206">
    <property type="component" value="Unassembled WGS sequence"/>
</dbReference>
<evidence type="ECO:0000313" key="3">
    <source>
        <dbReference type="EMBL" id="SEN18076.1"/>
    </source>
</evidence>
<dbReference type="RefSeq" id="WP_093665721.1">
    <property type="nucleotide sequence ID" value="NZ_FOCF01000005.1"/>
</dbReference>